<evidence type="ECO:0000313" key="1">
    <source>
        <dbReference type="EMBL" id="NDY56902.1"/>
    </source>
</evidence>
<accession>A0A7K3NL46</accession>
<reference evidence="1 2" key="1">
    <citation type="submission" date="2020-02" db="EMBL/GenBank/DDBJ databases">
        <title>Comparative genomics of sulfur disproportionating microorganisms.</title>
        <authorList>
            <person name="Ward L.M."/>
            <person name="Bertran E."/>
            <person name="Johnston D.T."/>
        </authorList>
    </citation>
    <scope>NUCLEOTIDE SEQUENCE [LARGE SCALE GENOMIC DNA]</scope>
    <source>
        <strain evidence="1 2">DSM 3696</strain>
    </source>
</reference>
<dbReference type="EMBL" id="JAAGRQ010000031">
    <property type="protein sequence ID" value="NDY56902.1"/>
    <property type="molecule type" value="Genomic_DNA"/>
</dbReference>
<dbReference type="Proteomes" id="UP000469724">
    <property type="component" value="Unassembled WGS sequence"/>
</dbReference>
<name>A0A7K3NL46_9BACT</name>
<protein>
    <submittedName>
        <fullName evidence="1">Uncharacterized protein</fullName>
    </submittedName>
</protein>
<evidence type="ECO:0000313" key="2">
    <source>
        <dbReference type="Proteomes" id="UP000469724"/>
    </source>
</evidence>
<organism evidence="1 2">
    <name type="scientific">Desulfolutivibrio sulfodismutans</name>
    <dbReference type="NCBI Taxonomy" id="63561"/>
    <lineage>
        <taxon>Bacteria</taxon>
        <taxon>Pseudomonadati</taxon>
        <taxon>Thermodesulfobacteriota</taxon>
        <taxon>Desulfovibrionia</taxon>
        <taxon>Desulfovibrionales</taxon>
        <taxon>Desulfovibrionaceae</taxon>
        <taxon>Desulfolutivibrio</taxon>
    </lineage>
</organism>
<dbReference type="RefSeq" id="WP_163301951.1">
    <property type="nucleotide sequence ID" value="NZ_JAAGRQ010000031.1"/>
</dbReference>
<proteinExistence type="predicted"/>
<keyword evidence="2" id="KW-1185">Reference proteome</keyword>
<comment type="caution">
    <text evidence="1">The sequence shown here is derived from an EMBL/GenBank/DDBJ whole genome shotgun (WGS) entry which is preliminary data.</text>
</comment>
<sequence>MPKITIELCHFSVQRSQFNILPKEIDHLKVVIWACNNYLESFSSIILKPMVQIIENIQHWIAARWDVTIKDICYKPHENNREAVGWYNNYAVYIPSSSIVEAAGNAAKKEHIAKILSEQGLLFKRHSAKQATINYVSGIGAGKFYALDRYKLQLRTTGQNLSQPEADDD</sequence>
<gene>
    <name evidence="1" type="ORF">G3N56_09125</name>
</gene>
<dbReference type="AlphaFoldDB" id="A0A7K3NL46"/>